<dbReference type="GO" id="GO:0048511">
    <property type="term" value="P:rhythmic process"/>
    <property type="evidence" value="ECO:0007669"/>
    <property type="project" value="UniProtKB-KW"/>
</dbReference>
<dbReference type="CDD" id="cd04301">
    <property type="entry name" value="NAT_SF"/>
    <property type="match status" value="1"/>
</dbReference>
<comment type="cofactor">
    <cofactor evidence="1">
        <name>Fe(2+)</name>
        <dbReference type="ChEBI" id="CHEBI:29033"/>
    </cofactor>
</comment>
<keyword evidence="10" id="KW-0804">Transcription</keyword>
<keyword evidence="6" id="KW-0560">Oxidoreductase</keyword>
<evidence type="ECO:0000256" key="10">
    <source>
        <dbReference type="ARBA" id="ARBA00023163"/>
    </source>
</evidence>
<dbReference type="WBParaSite" id="PgR054_g001_t01">
    <property type="protein sequence ID" value="PgR054_g001_t01"/>
    <property type="gene ID" value="PgR054_g001"/>
</dbReference>
<dbReference type="PANTHER" id="PTHR12461:SF106">
    <property type="entry name" value="BIFUNCTIONAL PEPTIDASE AND ARGINYL-HYDROXYLASE JMJD5"/>
    <property type="match status" value="1"/>
</dbReference>
<evidence type="ECO:0000256" key="12">
    <source>
        <dbReference type="ARBA" id="ARBA00023306"/>
    </source>
</evidence>
<evidence type="ECO:0000256" key="11">
    <source>
        <dbReference type="ARBA" id="ARBA00023242"/>
    </source>
</evidence>
<keyword evidence="7" id="KW-0408">Iron</keyword>
<sequence length="603" mass="68430">PQGPMEEAMEEETDLVLEDFVGSENDQLLAECFAIRREVFMIEQSVEESEEFDGLDDECVHIVAKARALDELTSVPPNSNARDRLSVVATCRLRRTEPFLKLERVAVRKNWRGKGIGNRICSHAVKLVEQNDRSLLLVVHAQIHSLEFYEKLGFITVSDVYVEAGIPHRTLIYWPQRNVTLALDKCEGSVTKHSFTAGECFDPSIIRIMRERIRLERENCYPRLLHLRFEVNELVVGSSLLRIYRECAFATQRCDFERSEKLEGFLLTLAWEKLNTGHYSQVNDAWRALYSATAACKGYRLYAQNKLTEALRACDMGLIMGGDVDGRSLSAFASHIHSLCTPPTTLIIKKRIADEPEALSNSQQIRRIDCPSLEEFFEFFARGEPVVMTGVVSQWPAFAKWSFDYFNSMIGHRTVPIEVGSSYADDGWSQSLTTVAEFMHEFIENESSRGVGYIAQHRLFDQVPELLDDVIVPDYCAFGEESLDRVDLNIWLGPAGTVSPLHTDPKSNIFCQVYGKKFLRLIPYSETVNVYPHEEGFLTNTSQVDVEHPDVSRYPLLKLAHVSDCVLSAGECLFIPHAFWHYVKSLEASISVSCWFSTPPPSN</sequence>
<dbReference type="SUPFAM" id="SSF51197">
    <property type="entry name" value="Clavaminate synthase-like"/>
    <property type="match status" value="1"/>
</dbReference>
<organism evidence="16 17">
    <name type="scientific">Parascaris univalens</name>
    <name type="common">Nematode worm</name>
    <dbReference type="NCBI Taxonomy" id="6257"/>
    <lineage>
        <taxon>Eukaryota</taxon>
        <taxon>Metazoa</taxon>
        <taxon>Ecdysozoa</taxon>
        <taxon>Nematoda</taxon>
        <taxon>Chromadorea</taxon>
        <taxon>Rhabditida</taxon>
        <taxon>Spirurina</taxon>
        <taxon>Ascaridomorpha</taxon>
        <taxon>Ascaridoidea</taxon>
        <taxon>Ascarididae</taxon>
        <taxon>Parascaris</taxon>
    </lineage>
</organism>
<accession>A0A915BRA8</accession>
<evidence type="ECO:0000256" key="13">
    <source>
        <dbReference type="ARBA" id="ARBA00049800"/>
    </source>
</evidence>
<keyword evidence="11" id="KW-0539">Nucleus</keyword>
<evidence type="ECO:0000256" key="1">
    <source>
        <dbReference type="ARBA" id="ARBA00001954"/>
    </source>
</evidence>
<keyword evidence="9" id="KW-0090">Biological rhythms</keyword>
<dbReference type="InterPro" id="IPR056520">
    <property type="entry name" value="ARM_KDM8_N"/>
</dbReference>
<dbReference type="InterPro" id="IPR003347">
    <property type="entry name" value="JmjC_dom"/>
</dbReference>
<dbReference type="GO" id="GO:0005634">
    <property type="term" value="C:nucleus"/>
    <property type="evidence" value="ECO:0007669"/>
    <property type="project" value="UniProtKB-SubCell"/>
</dbReference>
<dbReference type="PROSITE" id="PS51186">
    <property type="entry name" value="GNAT"/>
    <property type="match status" value="1"/>
</dbReference>
<evidence type="ECO:0000313" key="17">
    <source>
        <dbReference type="WBParaSite" id="PgR054_g001_t01"/>
    </source>
</evidence>
<reference evidence="17" key="1">
    <citation type="submission" date="2022-11" db="UniProtKB">
        <authorList>
            <consortium name="WormBaseParasite"/>
        </authorList>
    </citation>
    <scope>IDENTIFICATION</scope>
</reference>
<dbReference type="Pfam" id="PF13673">
    <property type="entry name" value="Acetyltransf_10"/>
    <property type="match status" value="1"/>
</dbReference>
<evidence type="ECO:0000256" key="2">
    <source>
        <dbReference type="ARBA" id="ARBA00004123"/>
    </source>
</evidence>
<dbReference type="InterPro" id="IPR000182">
    <property type="entry name" value="GNAT_dom"/>
</dbReference>
<dbReference type="SUPFAM" id="SSF55729">
    <property type="entry name" value="Acyl-CoA N-acyltransferases (Nat)"/>
    <property type="match status" value="1"/>
</dbReference>
<proteinExistence type="predicted"/>
<dbReference type="Gene3D" id="3.40.630.30">
    <property type="match status" value="1"/>
</dbReference>
<dbReference type="Gene3D" id="2.60.120.650">
    <property type="entry name" value="Cupin"/>
    <property type="match status" value="1"/>
</dbReference>
<dbReference type="AlphaFoldDB" id="A0A915BRA8"/>
<evidence type="ECO:0000256" key="7">
    <source>
        <dbReference type="ARBA" id="ARBA00023004"/>
    </source>
</evidence>
<feature type="domain" description="N-acetyltransferase" evidence="15">
    <location>
        <begin position="19"/>
        <end position="178"/>
    </location>
</feature>
<dbReference type="GO" id="GO:0046872">
    <property type="term" value="F:metal ion binding"/>
    <property type="evidence" value="ECO:0007669"/>
    <property type="project" value="UniProtKB-KW"/>
</dbReference>
<keyword evidence="12" id="KW-0131">Cell cycle</keyword>
<dbReference type="InterPro" id="IPR041667">
    <property type="entry name" value="Cupin_8"/>
</dbReference>
<evidence type="ECO:0000256" key="6">
    <source>
        <dbReference type="ARBA" id="ARBA00023002"/>
    </source>
</evidence>
<keyword evidence="4" id="KW-0156">Chromatin regulator</keyword>
<evidence type="ECO:0000259" key="14">
    <source>
        <dbReference type="PROSITE" id="PS51184"/>
    </source>
</evidence>
<dbReference type="GO" id="GO:0051213">
    <property type="term" value="F:dioxygenase activity"/>
    <property type="evidence" value="ECO:0007669"/>
    <property type="project" value="UniProtKB-KW"/>
</dbReference>
<evidence type="ECO:0000313" key="16">
    <source>
        <dbReference type="Proteomes" id="UP000887569"/>
    </source>
</evidence>
<evidence type="ECO:0000256" key="5">
    <source>
        <dbReference type="ARBA" id="ARBA00022964"/>
    </source>
</evidence>
<dbReference type="GO" id="GO:0006325">
    <property type="term" value="P:chromatin organization"/>
    <property type="evidence" value="ECO:0007669"/>
    <property type="project" value="UniProtKB-KW"/>
</dbReference>
<evidence type="ECO:0000256" key="4">
    <source>
        <dbReference type="ARBA" id="ARBA00022853"/>
    </source>
</evidence>
<evidence type="ECO:0000256" key="8">
    <source>
        <dbReference type="ARBA" id="ARBA00023015"/>
    </source>
</evidence>
<dbReference type="InterPro" id="IPR016181">
    <property type="entry name" value="Acyl_CoA_acyltransferase"/>
</dbReference>
<evidence type="ECO:0000259" key="15">
    <source>
        <dbReference type="PROSITE" id="PS51186"/>
    </source>
</evidence>
<dbReference type="Pfam" id="PF13621">
    <property type="entry name" value="Cupin_8"/>
    <property type="match status" value="1"/>
</dbReference>
<keyword evidence="5" id="KW-0223">Dioxygenase</keyword>
<dbReference type="PROSITE" id="PS51184">
    <property type="entry name" value="JMJC"/>
    <property type="match status" value="1"/>
</dbReference>
<evidence type="ECO:0000256" key="3">
    <source>
        <dbReference type="ARBA" id="ARBA00022723"/>
    </source>
</evidence>
<dbReference type="GO" id="GO:0016747">
    <property type="term" value="F:acyltransferase activity, transferring groups other than amino-acyl groups"/>
    <property type="evidence" value="ECO:0007669"/>
    <property type="project" value="InterPro"/>
</dbReference>
<keyword evidence="16" id="KW-1185">Reference proteome</keyword>
<feature type="domain" description="JmjC" evidence="14">
    <location>
        <begin position="461"/>
        <end position="603"/>
    </location>
</feature>
<dbReference type="PANTHER" id="PTHR12461">
    <property type="entry name" value="HYPOXIA-INDUCIBLE FACTOR 1 ALPHA INHIBITOR-RELATED"/>
    <property type="match status" value="1"/>
</dbReference>
<evidence type="ECO:0000256" key="9">
    <source>
        <dbReference type="ARBA" id="ARBA00023108"/>
    </source>
</evidence>
<dbReference type="Pfam" id="PF24472">
    <property type="entry name" value="ARM_KDM8_N"/>
    <property type="match status" value="1"/>
</dbReference>
<comment type="subcellular location">
    <subcellularLocation>
        <location evidence="2">Nucleus</location>
    </subcellularLocation>
</comment>
<protein>
    <recommendedName>
        <fullName evidence="13">JmjC domain-containing protein 5</fullName>
    </recommendedName>
</protein>
<keyword evidence="8" id="KW-0805">Transcription regulation</keyword>
<dbReference type="Proteomes" id="UP000887569">
    <property type="component" value="Unplaced"/>
</dbReference>
<name>A0A915BRA8_PARUN</name>
<dbReference type="SMART" id="SM00558">
    <property type="entry name" value="JmjC"/>
    <property type="match status" value="1"/>
</dbReference>
<keyword evidence="3" id="KW-0479">Metal-binding</keyword>